<name>A0A6G1DDV7_9ORYZ</name>
<comment type="caution">
    <text evidence="1">The sequence shown here is derived from an EMBL/GenBank/DDBJ whole genome shotgun (WGS) entry which is preliminary data.</text>
</comment>
<dbReference type="Proteomes" id="UP000479710">
    <property type="component" value="Unassembled WGS sequence"/>
</dbReference>
<organism evidence="1 2">
    <name type="scientific">Oryza meyeriana var. granulata</name>
    <dbReference type="NCBI Taxonomy" id="110450"/>
    <lineage>
        <taxon>Eukaryota</taxon>
        <taxon>Viridiplantae</taxon>
        <taxon>Streptophyta</taxon>
        <taxon>Embryophyta</taxon>
        <taxon>Tracheophyta</taxon>
        <taxon>Spermatophyta</taxon>
        <taxon>Magnoliopsida</taxon>
        <taxon>Liliopsida</taxon>
        <taxon>Poales</taxon>
        <taxon>Poaceae</taxon>
        <taxon>BOP clade</taxon>
        <taxon>Oryzoideae</taxon>
        <taxon>Oryzeae</taxon>
        <taxon>Oryzinae</taxon>
        <taxon>Oryza</taxon>
        <taxon>Oryza meyeriana</taxon>
    </lineage>
</organism>
<keyword evidence="2" id="KW-1185">Reference proteome</keyword>
<dbReference type="EMBL" id="SPHZ02000006">
    <property type="protein sequence ID" value="KAF0911005.1"/>
    <property type="molecule type" value="Genomic_DNA"/>
</dbReference>
<dbReference type="AlphaFoldDB" id="A0A6G1DDV7"/>
<proteinExistence type="predicted"/>
<evidence type="ECO:0000313" key="1">
    <source>
        <dbReference type="EMBL" id="KAF0911005.1"/>
    </source>
</evidence>
<evidence type="ECO:0000313" key="2">
    <source>
        <dbReference type="Proteomes" id="UP000479710"/>
    </source>
</evidence>
<dbReference type="OrthoDB" id="10451590at2759"/>
<protein>
    <submittedName>
        <fullName evidence="1">Uncharacterized protein</fullName>
    </submittedName>
</protein>
<gene>
    <name evidence="1" type="ORF">E2562_005393</name>
</gene>
<sequence length="127" mass="14016">MILSLNNASRKLPAAATFDSLTDLPLRDIQLAAGSDDRLGRLLSSVAKHYSKASCSQLDYGSLRALTIPAPRLEELTSTFVDWQDAGRLDVGDLSCVRSLRERELRSHGHPIDDASLNDYAIHLLQR</sequence>
<accession>A0A6G1DDV7</accession>
<reference evidence="1 2" key="1">
    <citation type="submission" date="2019-11" db="EMBL/GenBank/DDBJ databases">
        <title>Whole genome sequence of Oryza granulata.</title>
        <authorList>
            <person name="Li W."/>
        </authorList>
    </citation>
    <scope>NUCLEOTIDE SEQUENCE [LARGE SCALE GENOMIC DNA]</scope>
    <source>
        <strain evidence="2">cv. Menghai</strain>
        <tissue evidence="1">Leaf</tissue>
    </source>
</reference>